<name>A0A1Y5T947_9RHOB</name>
<dbReference type="Gene3D" id="2.60.40.10">
    <property type="entry name" value="Immunoglobulins"/>
    <property type="match status" value="1"/>
</dbReference>
<sequence length="471" mass="49459">MTRLLGMVFGCVIAAGLLVLGLRFAPGVEVVSDGAGEDVAAVVVPEPAVVVPAEDDADGPEVDVLRVERDGAMLVSGRATPGAQVEVLLGEQMAGTVSVDVQGNFVAFLDLPESEAPQSLNLRERDGGEARPGKQSFVIEPRRPAPPGPAPEAARIAAAPAKRDLRAVAVEDRAAARMRADVAAEDPEEMRAGAAATLVTPETSAPVTPLSVPDRDMPVTPRADASGPRDVPVATDRPDAPRIASLSSGPAAYDAPPVTPEVQDVMAQGSRVPVVPRQETFAARLTTPPVTEPPSRPEAPRVLQVENGGLSVVQDGAPRPALSIDTIRYAPDGTVVLGGRAPEAASVRVYLDNRPLDAVRSEADGQWRLDMPALAERTYTLRVDQLDATGEVTARAETPFRPESAASLDALQGMVEDGVRRVTVQPGFTLWAIAESNYGDGMSFVRVFEANADKIGNPDLIYPGQIFAVPD</sequence>
<evidence type="ECO:0000313" key="3">
    <source>
        <dbReference type="EMBL" id="SLN58427.1"/>
    </source>
</evidence>
<dbReference type="Proteomes" id="UP000193870">
    <property type="component" value="Unassembled WGS sequence"/>
</dbReference>
<evidence type="ECO:0000256" key="1">
    <source>
        <dbReference type="SAM" id="MobiDB-lite"/>
    </source>
</evidence>
<dbReference type="Gene3D" id="3.10.350.10">
    <property type="entry name" value="LysM domain"/>
    <property type="match status" value="1"/>
</dbReference>
<dbReference type="CDD" id="cd00118">
    <property type="entry name" value="LysM"/>
    <property type="match status" value="1"/>
</dbReference>
<dbReference type="STRING" id="315423.SAMN04488020_108137"/>
<dbReference type="InterPro" id="IPR018392">
    <property type="entry name" value="LysM"/>
</dbReference>
<dbReference type="RefSeq" id="WP_085854849.1">
    <property type="nucleotide sequence ID" value="NZ_FOPF01000008.1"/>
</dbReference>
<accession>A0A1Y5T947</accession>
<feature type="region of interest" description="Disordered" evidence="1">
    <location>
        <begin position="117"/>
        <end position="153"/>
    </location>
</feature>
<keyword evidence="4" id="KW-1185">Reference proteome</keyword>
<dbReference type="AlphaFoldDB" id="A0A1Y5T947"/>
<gene>
    <name evidence="3" type="ORF">PAM7066_02845</name>
</gene>
<feature type="compositionally biased region" description="Basic and acidic residues" evidence="1">
    <location>
        <begin position="122"/>
        <end position="132"/>
    </location>
</feature>
<dbReference type="EMBL" id="FWFV01000008">
    <property type="protein sequence ID" value="SLN58427.1"/>
    <property type="molecule type" value="Genomic_DNA"/>
</dbReference>
<dbReference type="PANTHER" id="PTHR34700:SF4">
    <property type="entry name" value="PHAGE-LIKE ELEMENT PBSX PROTEIN XKDP"/>
    <property type="match status" value="1"/>
</dbReference>
<organism evidence="3 4">
    <name type="scientific">Palleronia marisminoris</name>
    <dbReference type="NCBI Taxonomy" id="315423"/>
    <lineage>
        <taxon>Bacteria</taxon>
        <taxon>Pseudomonadati</taxon>
        <taxon>Pseudomonadota</taxon>
        <taxon>Alphaproteobacteria</taxon>
        <taxon>Rhodobacterales</taxon>
        <taxon>Roseobacteraceae</taxon>
        <taxon>Palleronia</taxon>
    </lineage>
</organism>
<dbReference type="PANTHER" id="PTHR34700">
    <property type="entry name" value="POTASSIUM BINDING PROTEIN KBP"/>
    <property type="match status" value="1"/>
</dbReference>
<proteinExistence type="predicted"/>
<dbReference type="OrthoDB" id="370541at2"/>
<evidence type="ECO:0000313" key="4">
    <source>
        <dbReference type="Proteomes" id="UP000193870"/>
    </source>
</evidence>
<evidence type="ECO:0000259" key="2">
    <source>
        <dbReference type="PROSITE" id="PS51782"/>
    </source>
</evidence>
<reference evidence="3 4" key="1">
    <citation type="submission" date="2017-03" db="EMBL/GenBank/DDBJ databases">
        <authorList>
            <person name="Afonso C.L."/>
            <person name="Miller P.J."/>
            <person name="Scott M.A."/>
            <person name="Spackman E."/>
            <person name="Goraichik I."/>
            <person name="Dimitrov K.M."/>
            <person name="Suarez D.L."/>
            <person name="Swayne D.E."/>
        </authorList>
    </citation>
    <scope>NUCLEOTIDE SEQUENCE [LARGE SCALE GENOMIC DNA]</scope>
    <source>
        <strain evidence="3 4">CECT 7066</strain>
    </source>
</reference>
<dbReference type="InterPro" id="IPR013783">
    <property type="entry name" value="Ig-like_fold"/>
</dbReference>
<feature type="region of interest" description="Disordered" evidence="1">
    <location>
        <begin position="201"/>
        <end position="237"/>
    </location>
</feature>
<dbReference type="InterPro" id="IPR036779">
    <property type="entry name" value="LysM_dom_sf"/>
</dbReference>
<protein>
    <submittedName>
        <fullName evidence="3">LysM domain/BON superfamily protein</fullName>
    </submittedName>
</protein>
<dbReference type="Pfam" id="PF01476">
    <property type="entry name" value="LysM"/>
    <property type="match status" value="1"/>
</dbReference>
<feature type="domain" description="LysM" evidence="2">
    <location>
        <begin position="420"/>
        <end position="469"/>
    </location>
</feature>
<dbReference type="PROSITE" id="PS51782">
    <property type="entry name" value="LYSM"/>
    <property type="match status" value="1"/>
</dbReference>
<dbReference type="InterPro" id="IPR052196">
    <property type="entry name" value="Bact_Kbp"/>
</dbReference>